<dbReference type="Proteomes" id="UP000286045">
    <property type="component" value="Unassembled WGS sequence"/>
</dbReference>
<comment type="caution">
    <text evidence="2">The sequence shown here is derived from an EMBL/GenBank/DDBJ whole genome shotgun (WGS) entry which is preliminary data.</text>
</comment>
<protein>
    <submittedName>
        <fullName evidence="2">Uncharacterized protein</fullName>
    </submittedName>
</protein>
<organism evidence="2 3">
    <name type="scientific">Xylaria grammica</name>
    <dbReference type="NCBI Taxonomy" id="363999"/>
    <lineage>
        <taxon>Eukaryota</taxon>
        <taxon>Fungi</taxon>
        <taxon>Dikarya</taxon>
        <taxon>Ascomycota</taxon>
        <taxon>Pezizomycotina</taxon>
        <taxon>Sordariomycetes</taxon>
        <taxon>Xylariomycetidae</taxon>
        <taxon>Xylariales</taxon>
        <taxon>Xylariaceae</taxon>
        <taxon>Xylaria</taxon>
    </lineage>
</organism>
<reference evidence="2 3" key="1">
    <citation type="submission" date="2018-12" db="EMBL/GenBank/DDBJ databases">
        <title>Draft genome sequence of Xylaria grammica IHI A82.</title>
        <authorList>
            <person name="Buettner E."/>
            <person name="Kellner H."/>
        </authorList>
    </citation>
    <scope>NUCLEOTIDE SEQUENCE [LARGE SCALE GENOMIC DNA]</scope>
    <source>
        <strain evidence="2 3">IHI A82</strain>
    </source>
</reference>
<feature type="region of interest" description="Disordered" evidence="1">
    <location>
        <begin position="260"/>
        <end position="298"/>
    </location>
</feature>
<evidence type="ECO:0000256" key="1">
    <source>
        <dbReference type="SAM" id="MobiDB-lite"/>
    </source>
</evidence>
<gene>
    <name evidence="2" type="ORF">EKO27_g10837</name>
</gene>
<keyword evidence="3" id="KW-1185">Reference proteome</keyword>
<proteinExistence type="predicted"/>
<evidence type="ECO:0000313" key="2">
    <source>
        <dbReference type="EMBL" id="RWA04266.1"/>
    </source>
</evidence>
<sequence length="298" mass="35174">MLRCPMYGPNARSPLKGVEFMFDSLERILEGFDSVFVNIENYQNTMEAVKTFLGGALEEYETEFPSDDKERERREGLWREMTRLQIYFEQKNRILLRYAGPSFDPSSDPTKAFPMAANPLSPELFLRLWKSPWCQQVQFLAILIGDYALENVWRETDLSRKARALWPNEPGIFEQTKLRQIMLVVRPPGYMRERIGLESSLSRNMYGFARYEFCSRFFTDEHREVLGRQFRLYENQLRSMFPENSRIRINHEIDIDCRSIGLDQDETPTYSRTERPVPHNPRMRASAPSPEGRERAEN</sequence>
<dbReference type="AlphaFoldDB" id="A0A439CQ22"/>
<dbReference type="EMBL" id="RYZI01000599">
    <property type="protein sequence ID" value="RWA04266.1"/>
    <property type="molecule type" value="Genomic_DNA"/>
</dbReference>
<name>A0A439CQ22_9PEZI</name>
<accession>A0A439CQ22</accession>
<evidence type="ECO:0000313" key="3">
    <source>
        <dbReference type="Proteomes" id="UP000286045"/>
    </source>
</evidence>